<keyword evidence="7" id="KW-1185">Reference proteome</keyword>
<protein>
    <submittedName>
        <fullName evidence="6">Threonine aldolase</fullName>
    </submittedName>
</protein>
<organism evidence="6 7">
    <name type="scientific">Niveispirillum cyanobacteriorum</name>
    <dbReference type="NCBI Taxonomy" id="1612173"/>
    <lineage>
        <taxon>Bacteria</taxon>
        <taxon>Pseudomonadati</taxon>
        <taxon>Pseudomonadota</taxon>
        <taxon>Alphaproteobacteria</taxon>
        <taxon>Rhodospirillales</taxon>
        <taxon>Azospirillaceae</taxon>
        <taxon>Niveispirillum</taxon>
    </lineage>
</organism>
<dbReference type="EMBL" id="CP025611">
    <property type="protein sequence ID" value="AUN29795.1"/>
    <property type="molecule type" value="Genomic_DNA"/>
</dbReference>
<dbReference type="InterPro" id="IPR001597">
    <property type="entry name" value="ArAA_b-elim_lyase/Thr_aldolase"/>
</dbReference>
<dbReference type="Proteomes" id="UP000234752">
    <property type="component" value="Chromosome eg_1"/>
</dbReference>
<comment type="subunit">
    <text evidence="3">Homotetramer.</text>
</comment>
<dbReference type="PANTHER" id="PTHR48097">
    <property type="entry name" value="L-THREONINE ALDOLASE-RELATED"/>
    <property type="match status" value="1"/>
</dbReference>
<sequence length="363" mass="39523">MTSIIIDRALRATCQTFLHGNGPITPRVWMERMLAMPEIELAGDEYNVGPGIDLLQAQVAGLLGKPTALFFHKAVVGQQAVLFAHRERTGRRLVAVHPKSHIAADESDAVERLSDLRLVRIGPDDAPFTLADLQGVKEPLAAVVVELPLRNAGFRAPSWEDLVAMSAWCREQGIAFHLDGARLWETQPFYGRSLAEIAALADSAYVSLYKGLGAPGGALVVGEAAFLDTLKPWRSRMGGNLYTAFPYVLGGLYGLRHFLPRMGDYHAHAAALAEALSTRDAPWAADRVMCNSFRLVWPVAAPALANALERMARVEGIWCFGRVIPLPVRGHCCTEMVVGDATMAHEPDAIADRFARLLTVARG</sequence>
<dbReference type="Gene3D" id="3.40.640.10">
    <property type="entry name" value="Type I PLP-dependent aspartate aminotransferase-like (Major domain)"/>
    <property type="match status" value="1"/>
</dbReference>
<dbReference type="KEGG" id="ncb:C0V82_05810"/>
<dbReference type="Gene3D" id="3.90.1150.10">
    <property type="entry name" value="Aspartate Aminotransferase, domain 1"/>
    <property type="match status" value="1"/>
</dbReference>
<accession>A0A2K9NC96</accession>
<evidence type="ECO:0000256" key="4">
    <source>
        <dbReference type="ARBA" id="ARBA00022898"/>
    </source>
</evidence>
<dbReference type="Pfam" id="PF01212">
    <property type="entry name" value="Beta_elim_lyase"/>
    <property type="match status" value="1"/>
</dbReference>
<dbReference type="InterPro" id="IPR015422">
    <property type="entry name" value="PyrdxlP-dep_Trfase_small"/>
</dbReference>
<dbReference type="GO" id="GO:0006567">
    <property type="term" value="P:L-threonine catabolic process"/>
    <property type="evidence" value="ECO:0007669"/>
    <property type="project" value="TreeGrafter"/>
</dbReference>
<dbReference type="OrthoDB" id="9774495at2"/>
<dbReference type="GO" id="GO:0005829">
    <property type="term" value="C:cytosol"/>
    <property type="evidence" value="ECO:0007669"/>
    <property type="project" value="TreeGrafter"/>
</dbReference>
<evidence type="ECO:0000259" key="5">
    <source>
        <dbReference type="Pfam" id="PF01212"/>
    </source>
</evidence>
<comment type="similarity">
    <text evidence="2">Belongs to the threonine aldolase family.</text>
</comment>
<dbReference type="GO" id="GO:0008732">
    <property type="term" value="F:L-allo-threonine aldolase activity"/>
    <property type="evidence" value="ECO:0007669"/>
    <property type="project" value="TreeGrafter"/>
</dbReference>
<dbReference type="SUPFAM" id="SSF53383">
    <property type="entry name" value="PLP-dependent transferases"/>
    <property type="match status" value="1"/>
</dbReference>
<evidence type="ECO:0000256" key="1">
    <source>
        <dbReference type="ARBA" id="ARBA00001933"/>
    </source>
</evidence>
<gene>
    <name evidence="6" type="ORF">C0V82_05810</name>
</gene>
<evidence type="ECO:0000256" key="3">
    <source>
        <dbReference type="ARBA" id="ARBA00011881"/>
    </source>
</evidence>
<dbReference type="GO" id="GO:0006545">
    <property type="term" value="P:glycine biosynthetic process"/>
    <property type="evidence" value="ECO:0007669"/>
    <property type="project" value="TreeGrafter"/>
</dbReference>
<dbReference type="InterPro" id="IPR015421">
    <property type="entry name" value="PyrdxlP-dep_Trfase_major"/>
</dbReference>
<evidence type="ECO:0000313" key="7">
    <source>
        <dbReference type="Proteomes" id="UP000234752"/>
    </source>
</evidence>
<dbReference type="RefSeq" id="WP_102111515.1">
    <property type="nucleotide sequence ID" value="NZ_BMGN01000003.1"/>
</dbReference>
<reference evidence="6 7" key="1">
    <citation type="submission" date="2017-12" db="EMBL/GenBank/DDBJ databases">
        <title>Genomes of bacteria within cyanobacterial aggregates.</title>
        <authorList>
            <person name="Cai H."/>
        </authorList>
    </citation>
    <scope>NUCLEOTIDE SEQUENCE [LARGE SCALE GENOMIC DNA]</scope>
    <source>
        <strain evidence="6 7">TH16</strain>
    </source>
</reference>
<keyword evidence="4" id="KW-0663">Pyridoxal phosphate</keyword>
<dbReference type="InterPro" id="IPR015424">
    <property type="entry name" value="PyrdxlP-dep_Trfase"/>
</dbReference>
<name>A0A2K9NC96_9PROT</name>
<evidence type="ECO:0000256" key="2">
    <source>
        <dbReference type="ARBA" id="ARBA00006966"/>
    </source>
</evidence>
<feature type="domain" description="Aromatic amino acid beta-eliminating lyase/threonine aldolase" evidence="5">
    <location>
        <begin position="35"/>
        <end position="279"/>
    </location>
</feature>
<evidence type="ECO:0000313" key="6">
    <source>
        <dbReference type="EMBL" id="AUN29795.1"/>
    </source>
</evidence>
<proteinExistence type="inferred from homology"/>
<dbReference type="PANTHER" id="PTHR48097:SF9">
    <property type="entry name" value="L-THREONINE ALDOLASE"/>
    <property type="match status" value="1"/>
</dbReference>
<dbReference type="AlphaFoldDB" id="A0A2K9NC96"/>
<comment type="cofactor">
    <cofactor evidence="1">
        <name>pyridoxal 5'-phosphate</name>
        <dbReference type="ChEBI" id="CHEBI:597326"/>
    </cofactor>
</comment>